<dbReference type="AlphaFoldDB" id="A0A371CAE8"/>
<dbReference type="SUPFAM" id="SSF69304">
    <property type="entry name" value="Tricorn protease N-terminal domain"/>
    <property type="match status" value="1"/>
</dbReference>
<dbReference type="VEuPathDB" id="FungiDB:YALI1_D29699g"/>
<keyword evidence="4" id="KW-0819">tRNA processing</keyword>
<evidence type="ECO:0000256" key="5">
    <source>
        <dbReference type="ARBA" id="ARBA00022737"/>
    </source>
</evidence>
<evidence type="ECO:0000256" key="4">
    <source>
        <dbReference type="ARBA" id="ARBA00022694"/>
    </source>
</evidence>
<dbReference type="GO" id="GO:0030488">
    <property type="term" value="P:tRNA methylation"/>
    <property type="evidence" value="ECO:0007669"/>
    <property type="project" value="TreeGrafter"/>
</dbReference>
<dbReference type="PANTHER" id="PTHR14344">
    <property type="entry name" value="WD REPEAT PROTEIN"/>
    <property type="match status" value="1"/>
</dbReference>
<dbReference type="PROSITE" id="PS50082">
    <property type="entry name" value="WD_REPEATS_2"/>
    <property type="match status" value="1"/>
</dbReference>
<feature type="repeat" description="WD" evidence="7">
    <location>
        <begin position="169"/>
        <end position="210"/>
    </location>
</feature>
<sequence>MTKTNYGAITAVKAVSRDCLYTGQGRSITKYSLSGDKWWSQRLFGRNKIHGIDIDQKKGKMLVFGGDSILVTDLECSSRDERSVGDWICDAKFGSDNDTIYVLTAHNRVLILDSDLKIKEIVTCSENSLLYSGSLHVTEDSESVLVASGTVLHGIYIWKLANGKIMHNFTDHEGSIFDVKISPDSAYVISCSDDRFVKLFDLKAGKLVGSGFGHGARIWQVGFYGDNNYVSSSEDSTAILWSHNESRGLLEPVKQFPGHVGKNMWCFDILDKSLITGGGDGRWREFDLEIDHLTEYDYDHVIGNSGAFKNFINLSFTKTAVGTANGEVYLVDRSSDDVTWSLIYQNDALRSLNLMAGWPGSPFVAVGSRFGQVFVINTETKQVSETKVFEGKVSGMLTRDLSGAKYLIATSQNDKDDNVLLEVGTDTQKRYKAMDTFPVTCFDVNEKGNVVMGSRFGALAYFDTVDATPVIFRKAINAETVTDVLFTDEIRVTLTTKNGFYGNLDIRTKQFSLLNKSSQNSIFKILCLSPLITCGFKTNSFVISDESANAQLFAADCGGAHRSWDVLFGDNKVLFNFVRKSIMCEIASNVIPVSSYYSHGREVRAIDVNGSVVASGAEDTNVILSEVRDGQLHNLLTYRKHTSGIQTLKWVSPELLISSSAREELFIWKFNASEKTLTPWLSLPRGDNPDLRIMDFVYKACDGGFELLCVYSDSSLRLWKYDNSSFTLVSDLKYTQHCLLNVDLVEDDKSALISATDGSLSVYELPSLRPKSHIYAHQSSVRFCRKGELIFSGGDDNKLVVTELKNGELREIASIASAHSSTITEVAPLDGSEADIVSVSVDQNVRKWKFSDGELKLMSDEFTTVADTGCVCPYEGGLLIGGAGLDYWTE</sequence>
<dbReference type="Pfam" id="PF00400">
    <property type="entry name" value="WD40"/>
    <property type="match status" value="2"/>
</dbReference>
<evidence type="ECO:0000256" key="3">
    <source>
        <dbReference type="ARBA" id="ARBA00022574"/>
    </source>
</evidence>
<organism evidence="8 9">
    <name type="scientific">Yarrowia lipolytica</name>
    <name type="common">Candida lipolytica</name>
    <dbReference type="NCBI Taxonomy" id="4952"/>
    <lineage>
        <taxon>Eukaryota</taxon>
        <taxon>Fungi</taxon>
        <taxon>Dikarya</taxon>
        <taxon>Ascomycota</taxon>
        <taxon>Saccharomycotina</taxon>
        <taxon>Dipodascomycetes</taxon>
        <taxon>Dipodascales</taxon>
        <taxon>Dipodascales incertae sedis</taxon>
        <taxon>Yarrowia</taxon>
    </lineage>
</organism>
<dbReference type="InterPro" id="IPR036322">
    <property type="entry name" value="WD40_repeat_dom_sf"/>
</dbReference>
<dbReference type="PROSITE" id="PS50294">
    <property type="entry name" value="WD_REPEATS_REGION"/>
    <property type="match status" value="1"/>
</dbReference>
<evidence type="ECO:0000256" key="1">
    <source>
        <dbReference type="ARBA" id="ARBA00004496"/>
    </source>
</evidence>
<evidence type="ECO:0000313" key="8">
    <source>
        <dbReference type="EMBL" id="RDW27225.1"/>
    </source>
</evidence>
<accession>A0A371CAE8</accession>
<name>A0A371CAE8_YARLL</name>
<keyword evidence="3 7" id="KW-0853">WD repeat</keyword>
<dbReference type="EMBL" id="KZ858966">
    <property type="protein sequence ID" value="RDW27225.1"/>
    <property type="molecule type" value="Genomic_DNA"/>
</dbReference>
<dbReference type="InterPro" id="IPR015943">
    <property type="entry name" value="WD40/YVTN_repeat-like_dom_sf"/>
</dbReference>
<dbReference type="Gene3D" id="2.130.10.10">
    <property type="entry name" value="YVTN repeat-like/Quinoprotein amine dehydrogenase"/>
    <property type="match status" value="3"/>
</dbReference>
<dbReference type="Proteomes" id="UP000256601">
    <property type="component" value="Unassembled WGS sequence"/>
</dbReference>
<comment type="similarity">
    <text evidence="6">Belongs to the WD repeat WDR6 family.</text>
</comment>
<dbReference type="InterPro" id="IPR001680">
    <property type="entry name" value="WD40_rpt"/>
</dbReference>
<evidence type="ECO:0000256" key="6">
    <source>
        <dbReference type="ARBA" id="ARBA00038255"/>
    </source>
</evidence>
<proteinExistence type="inferred from homology"/>
<dbReference type="SUPFAM" id="SSF50978">
    <property type="entry name" value="WD40 repeat-like"/>
    <property type="match status" value="2"/>
</dbReference>
<evidence type="ECO:0000256" key="7">
    <source>
        <dbReference type="PROSITE-ProRule" id="PRU00221"/>
    </source>
</evidence>
<dbReference type="GO" id="GO:0005737">
    <property type="term" value="C:cytoplasm"/>
    <property type="evidence" value="ECO:0007669"/>
    <property type="project" value="UniProtKB-SubCell"/>
</dbReference>
<dbReference type="SMART" id="SM00320">
    <property type="entry name" value="WD40"/>
    <property type="match status" value="8"/>
</dbReference>
<gene>
    <name evidence="8" type="ORF">B0I71DRAFT_129542</name>
</gene>
<dbReference type="InterPro" id="IPR051973">
    <property type="entry name" value="tRNA_Anticodon_Mtase-Reg"/>
</dbReference>
<evidence type="ECO:0000256" key="2">
    <source>
        <dbReference type="ARBA" id="ARBA00022490"/>
    </source>
</evidence>
<protein>
    <submittedName>
        <fullName evidence="8">WD40-repeat-containing domain protein</fullName>
    </submittedName>
</protein>
<keyword evidence="2" id="KW-0963">Cytoplasm</keyword>
<dbReference type="VEuPathDB" id="FungiDB:YALI0_D23001g"/>
<reference evidence="8 9" key="1">
    <citation type="submission" date="2018-07" db="EMBL/GenBank/DDBJ databases">
        <title>Draft Genome Assemblies for Five Robust Yarrowia lipolytica Strains Exhibiting High Lipid Production and Pentose Sugar Utilization and Sugar Alcohol Secretion from Undetoxified Lignocellulosic Biomass Hydrolysates.</title>
        <authorList>
            <consortium name="DOE Joint Genome Institute"/>
            <person name="Walker C."/>
            <person name="Ryu S."/>
            <person name="Na H."/>
            <person name="Zane M."/>
            <person name="LaButti K."/>
            <person name="Lipzen A."/>
            <person name="Haridas S."/>
            <person name="Barry K."/>
            <person name="Grigoriev I.V."/>
            <person name="Quarterman J."/>
            <person name="Slininger P."/>
            <person name="Dien B."/>
            <person name="Trinh C.T."/>
        </authorList>
    </citation>
    <scope>NUCLEOTIDE SEQUENCE [LARGE SCALE GENOMIC DNA]</scope>
    <source>
        <strain evidence="8 9">YB392</strain>
    </source>
</reference>
<comment type="subcellular location">
    <subcellularLocation>
        <location evidence="1">Cytoplasm</location>
    </subcellularLocation>
</comment>
<evidence type="ECO:0000313" key="9">
    <source>
        <dbReference type="Proteomes" id="UP000256601"/>
    </source>
</evidence>
<keyword evidence="5" id="KW-0677">Repeat</keyword>
<dbReference type="PANTHER" id="PTHR14344:SF3">
    <property type="entry name" value="WD REPEAT-CONTAINING PROTEIN 6"/>
    <property type="match status" value="1"/>
</dbReference>